<dbReference type="SUPFAM" id="SSF52172">
    <property type="entry name" value="CheY-like"/>
    <property type="match status" value="1"/>
</dbReference>
<protein>
    <submittedName>
        <fullName evidence="4">Two-component transcriptional response regulator, LuxR family</fullName>
    </submittedName>
</protein>
<dbReference type="InterPro" id="IPR036388">
    <property type="entry name" value="WH-like_DNA-bd_sf"/>
</dbReference>
<name>A0A3B0WVA7_9ZZZZ</name>
<dbReference type="GO" id="GO:0003677">
    <property type="term" value="F:DNA binding"/>
    <property type="evidence" value="ECO:0007669"/>
    <property type="project" value="UniProtKB-KW"/>
</dbReference>
<dbReference type="GO" id="GO:0006355">
    <property type="term" value="P:regulation of DNA-templated transcription"/>
    <property type="evidence" value="ECO:0007669"/>
    <property type="project" value="InterPro"/>
</dbReference>
<dbReference type="InterPro" id="IPR001789">
    <property type="entry name" value="Sig_transdc_resp-reg_receiver"/>
</dbReference>
<keyword evidence="1" id="KW-0238">DNA-binding</keyword>
<evidence type="ECO:0000259" key="3">
    <source>
        <dbReference type="PROSITE" id="PS50110"/>
    </source>
</evidence>
<evidence type="ECO:0000256" key="1">
    <source>
        <dbReference type="ARBA" id="ARBA00023125"/>
    </source>
</evidence>
<dbReference type="SUPFAM" id="SSF46894">
    <property type="entry name" value="C-terminal effector domain of the bipartite response regulators"/>
    <property type="match status" value="1"/>
</dbReference>
<dbReference type="Gene3D" id="1.10.10.10">
    <property type="entry name" value="Winged helix-like DNA-binding domain superfamily/Winged helix DNA-binding domain"/>
    <property type="match status" value="1"/>
</dbReference>
<dbReference type="AlphaFoldDB" id="A0A3B0WVA7"/>
<dbReference type="Pfam" id="PF00196">
    <property type="entry name" value="GerE"/>
    <property type="match status" value="1"/>
</dbReference>
<dbReference type="Pfam" id="PF00072">
    <property type="entry name" value="Response_reg"/>
    <property type="match status" value="1"/>
</dbReference>
<dbReference type="CDD" id="cd06170">
    <property type="entry name" value="LuxR_C_like"/>
    <property type="match status" value="1"/>
</dbReference>
<sequence length="202" mass="22416">MTMIKLLIAEDQQMLLTTLSSLLDLEADIDVIHQSPDGKDALDFINSNENSPDMVITDIEMPKLTGIELAQAIKSRNIKTIILTTFSRSGYLRRALAAGVKGYLLKDSPSDDLLFAIRKINKGGRVIAPELMQDAWMDQDPLTTNERKALKFAREGKTTEQIAEILFLSAGTVRNYLSLASSKLNATNRIEAARIAHQNGWL</sequence>
<reference evidence="4" key="1">
    <citation type="submission" date="2018-06" db="EMBL/GenBank/DDBJ databases">
        <authorList>
            <person name="Zhirakovskaya E."/>
        </authorList>
    </citation>
    <scope>NUCLEOTIDE SEQUENCE</scope>
</reference>
<accession>A0A3B0WVA7</accession>
<proteinExistence type="predicted"/>
<dbReference type="PANTHER" id="PTHR43214">
    <property type="entry name" value="TWO-COMPONENT RESPONSE REGULATOR"/>
    <property type="match status" value="1"/>
</dbReference>
<dbReference type="PROSITE" id="PS50110">
    <property type="entry name" value="RESPONSE_REGULATORY"/>
    <property type="match status" value="1"/>
</dbReference>
<dbReference type="InterPro" id="IPR039420">
    <property type="entry name" value="WalR-like"/>
</dbReference>
<feature type="domain" description="HTH luxR-type" evidence="2">
    <location>
        <begin position="135"/>
        <end position="200"/>
    </location>
</feature>
<gene>
    <name evidence="4" type="ORF">MNBD_GAMMA03-1267</name>
</gene>
<dbReference type="InterPro" id="IPR011006">
    <property type="entry name" value="CheY-like_superfamily"/>
</dbReference>
<dbReference type="PRINTS" id="PR00038">
    <property type="entry name" value="HTHLUXR"/>
</dbReference>
<dbReference type="GO" id="GO:0000160">
    <property type="term" value="P:phosphorelay signal transduction system"/>
    <property type="evidence" value="ECO:0007669"/>
    <property type="project" value="InterPro"/>
</dbReference>
<dbReference type="SMART" id="SM00421">
    <property type="entry name" value="HTH_LUXR"/>
    <property type="match status" value="1"/>
</dbReference>
<dbReference type="SMART" id="SM00448">
    <property type="entry name" value="REC"/>
    <property type="match status" value="1"/>
</dbReference>
<dbReference type="Gene3D" id="3.40.50.2300">
    <property type="match status" value="1"/>
</dbReference>
<evidence type="ECO:0000313" key="4">
    <source>
        <dbReference type="EMBL" id="VAW48276.1"/>
    </source>
</evidence>
<dbReference type="PROSITE" id="PS50043">
    <property type="entry name" value="HTH_LUXR_2"/>
    <property type="match status" value="1"/>
</dbReference>
<feature type="domain" description="Response regulatory" evidence="3">
    <location>
        <begin position="5"/>
        <end position="121"/>
    </location>
</feature>
<dbReference type="InterPro" id="IPR000792">
    <property type="entry name" value="Tscrpt_reg_LuxR_C"/>
</dbReference>
<evidence type="ECO:0000259" key="2">
    <source>
        <dbReference type="PROSITE" id="PS50043"/>
    </source>
</evidence>
<organism evidence="4">
    <name type="scientific">hydrothermal vent metagenome</name>
    <dbReference type="NCBI Taxonomy" id="652676"/>
    <lineage>
        <taxon>unclassified sequences</taxon>
        <taxon>metagenomes</taxon>
        <taxon>ecological metagenomes</taxon>
    </lineage>
</organism>
<dbReference type="EMBL" id="UOFC01000196">
    <property type="protein sequence ID" value="VAW48276.1"/>
    <property type="molecule type" value="Genomic_DNA"/>
</dbReference>
<dbReference type="InterPro" id="IPR016032">
    <property type="entry name" value="Sig_transdc_resp-reg_C-effctor"/>
</dbReference>
<dbReference type="PANTHER" id="PTHR43214:SF42">
    <property type="entry name" value="TRANSCRIPTIONAL REGULATORY PROTEIN DESR"/>
    <property type="match status" value="1"/>
</dbReference>